<feature type="region of interest" description="Disordered" evidence="1">
    <location>
        <begin position="678"/>
        <end position="807"/>
    </location>
</feature>
<evidence type="ECO:0000256" key="1">
    <source>
        <dbReference type="SAM" id="MobiDB-lite"/>
    </source>
</evidence>
<feature type="compositionally biased region" description="Polar residues" evidence="1">
    <location>
        <begin position="689"/>
        <end position="710"/>
    </location>
</feature>
<feature type="compositionally biased region" description="Acidic residues" evidence="1">
    <location>
        <begin position="715"/>
        <end position="735"/>
    </location>
</feature>
<dbReference type="Pfam" id="PF10536">
    <property type="entry name" value="PMD"/>
    <property type="match status" value="1"/>
</dbReference>
<organism evidence="3 4">
    <name type="scientific">Lolium multiflorum</name>
    <name type="common">Italian ryegrass</name>
    <name type="synonym">Lolium perenne subsp. multiflorum</name>
    <dbReference type="NCBI Taxonomy" id="4521"/>
    <lineage>
        <taxon>Eukaryota</taxon>
        <taxon>Viridiplantae</taxon>
        <taxon>Streptophyta</taxon>
        <taxon>Embryophyta</taxon>
        <taxon>Tracheophyta</taxon>
        <taxon>Spermatophyta</taxon>
        <taxon>Magnoliopsida</taxon>
        <taxon>Liliopsida</taxon>
        <taxon>Poales</taxon>
        <taxon>Poaceae</taxon>
        <taxon>BOP clade</taxon>
        <taxon>Pooideae</taxon>
        <taxon>Poodae</taxon>
        <taxon>Poeae</taxon>
        <taxon>Poeae Chloroplast Group 2 (Poeae type)</taxon>
        <taxon>Loliodinae</taxon>
        <taxon>Loliinae</taxon>
        <taxon>Lolium</taxon>
    </lineage>
</organism>
<feature type="compositionally biased region" description="Basic residues" evidence="1">
    <location>
        <begin position="740"/>
        <end position="754"/>
    </location>
</feature>
<dbReference type="PANTHER" id="PTHR46033:SF87">
    <property type="entry name" value="AMINOTRANSFERASE-LIKE PLANT MOBILE DOMAIN-CONTAINING PROTEIN"/>
    <property type="match status" value="1"/>
</dbReference>
<feature type="region of interest" description="Disordered" evidence="1">
    <location>
        <begin position="49"/>
        <end position="92"/>
    </location>
</feature>
<evidence type="ECO:0000313" key="3">
    <source>
        <dbReference type="EMBL" id="KAK1627896.1"/>
    </source>
</evidence>
<dbReference type="Proteomes" id="UP001231189">
    <property type="component" value="Unassembled WGS sequence"/>
</dbReference>
<reference evidence="3" key="1">
    <citation type="submission" date="2023-07" db="EMBL/GenBank/DDBJ databases">
        <title>A chromosome-level genome assembly of Lolium multiflorum.</title>
        <authorList>
            <person name="Chen Y."/>
            <person name="Copetti D."/>
            <person name="Kolliker R."/>
            <person name="Studer B."/>
        </authorList>
    </citation>
    <scope>NUCLEOTIDE SEQUENCE</scope>
    <source>
        <strain evidence="3">02402/16</strain>
        <tissue evidence="3">Leaf</tissue>
    </source>
</reference>
<feature type="region of interest" description="Disordered" evidence="1">
    <location>
        <begin position="1"/>
        <end position="21"/>
    </location>
</feature>
<keyword evidence="4" id="KW-1185">Reference proteome</keyword>
<feature type="compositionally biased region" description="Basic residues" evidence="1">
    <location>
        <begin position="794"/>
        <end position="807"/>
    </location>
</feature>
<dbReference type="EMBL" id="JAUUTY010000005">
    <property type="protein sequence ID" value="KAK1627896.1"/>
    <property type="molecule type" value="Genomic_DNA"/>
</dbReference>
<gene>
    <name evidence="3" type="ORF">QYE76_002211</name>
</gene>
<protein>
    <recommendedName>
        <fullName evidence="2">Aminotransferase-like plant mobile domain-containing protein</fullName>
    </recommendedName>
</protein>
<proteinExistence type="predicted"/>
<dbReference type="GO" id="GO:0010073">
    <property type="term" value="P:meristem maintenance"/>
    <property type="evidence" value="ECO:0007669"/>
    <property type="project" value="InterPro"/>
</dbReference>
<dbReference type="PANTHER" id="PTHR46033">
    <property type="entry name" value="PROTEIN MAIN-LIKE 2"/>
    <property type="match status" value="1"/>
</dbReference>
<sequence length="807" mass="91793">MAWRAPVRGSATPRARARHVYVQRRRRWRGTGAAQARPTRPRPFSLGFQTREAQASREAPAREAPGGGVGGVAAPGGGVGGGVAGGSRRRGRHQAAASAWAWAAPGGGVGGGVGGGGCCPLWPSSNPPSLPPPIRDLAPHLSPRMSLLEPHYDTRHRAYLMSEKKQVFGPLRLRCHEASSLQKMPYDERYTEYIEPLGLLPFIHMVTRRTPSMNPSAITALVDRWRPETHSFHLRTGEMTVTLQDMSMILALPIEGKPLCIDTSCEDWRGKMFDLIGKAPDEIINKRGEKLRVSAGATFTWISENFKTCPEGAGRDLVKLYARVYVWYVITRTLFPDCSGNTAQWHWLKALTKMETKWSWGSAALAFLYRQLDEACCRIGKEACIGGPLILLSIWSWERFPVGRPRVLDYKKYNDHGNPLRRPTWAYQWDIVSEFSGDPIAAYQTYTNEFDNLTPEQVEWEPYGPRSALGNASTFTLNPACMAEAHLWYMHCPLVCMWAVEHHMPQRVMRQFGLLQPCPPEWKDTSIVLHGFDRRRTKKTDWHNIHKKHVKKFVMRVEEQKKAKGIQYEEHSEDAFNQYLRWFLDNTRVQILPDAYGHEILEEPLIFDDIATLKYNKLVREGRQTSFAPMLNFVRTEIQKQAVEHETALESFPHGEKGESSFREFVKRQGQKLRRLSNLLGCRDPEIMTPSQSRSASPSDQDDANNSNSTAREDEVSDEADEDDEHEVDEDDEDVPLGKYVKKNRSAYKLKPRKERQDRYTPDAYAKAPAARKARKKAVIESDEEEHMEARQKIPPRRGGKTKRARN</sequence>
<feature type="domain" description="Aminotransferase-like plant mobile" evidence="2">
    <location>
        <begin position="210"/>
        <end position="583"/>
    </location>
</feature>
<name>A0AAD8RQ74_LOLMU</name>
<dbReference type="InterPro" id="IPR044824">
    <property type="entry name" value="MAIN-like"/>
</dbReference>
<evidence type="ECO:0000313" key="4">
    <source>
        <dbReference type="Proteomes" id="UP001231189"/>
    </source>
</evidence>
<accession>A0AAD8RQ74</accession>
<dbReference type="AlphaFoldDB" id="A0AAD8RQ74"/>
<dbReference type="InterPro" id="IPR019557">
    <property type="entry name" value="AminoTfrase-like_pln_mobile"/>
</dbReference>
<comment type="caution">
    <text evidence="3">The sequence shown here is derived from an EMBL/GenBank/DDBJ whole genome shotgun (WGS) entry which is preliminary data.</text>
</comment>
<feature type="compositionally biased region" description="Gly residues" evidence="1">
    <location>
        <begin position="65"/>
        <end position="85"/>
    </location>
</feature>
<evidence type="ECO:0000259" key="2">
    <source>
        <dbReference type="Pfam" id="PF10536"/>
    </source>
</evidence>